<sequence length="165" mass="18363">MLHHELVNFYLFCITFGGRRWKEQRVEMRFILPFLILQCILPGVLSSPQLTQSGPELVTPGGSFKLTCTITGVQVSDYYWGWIRQTVGKSLEWLGYIQSTAGGGASYYNAAFGSRVTISRDTSKNEIYLQLNSLTTADTAVYYCARDTVNQTKGASMQKPHSAGS</sequence>
<protein>
    <recommendedName>
        <fullName evidence="4">Ig-like domain-containing protein</fullName>
    </recommendedName>
</protein>
<dbReference type="InterPro" id="IPR050199">
    <property type="entry name" value="IgHV"/>
</dbReference>
<organism evidence="5 6">
    <name type="scientific">Anolis carolinensis</name>
    <name type="common">Green anole</name>
    <name type="synonym">American chameleon</name>
    <dbReference type="NCBI Taxonomy" id="28377"/>
    <lineage>
        <taxon>Eukaryota</taxon>
        <taxon>Metazoa</taxon>
        <taxon>Chordata</taxon>
        <taxon>Craniata</taxon>
        <taxon>Vertebrata</taxon>
        <taxon>Euteleostomi</taxon>
        <taxon>Lepidosauria</taxon>
        <taxon>Squamata</taxon>
        <taxon>Bifurcata</taxon>
        <taxon>Unidentata</taxon>
        <taxon>Episquamata</taxon>
        <taxon>Toxicofera</taxon>
        <taxon>Iguania</taxon>
        <taxon>Dactyloidae</taxon>
        <taxon>Anolis</taxon>
    </lineage>
</organism>
<dbReference type="GO" id="GO:0003823">
    <property type="term" value="F:antigen binding"/>
    <property type="evidence" value="ECO:0000318"/>
    <property type="project" value="GO_Central"/>
</dbReference>
<keyword evidence="6" id="KW-1185">Reference proteome</keyword>
<dbReference type="GO" id="GO:0019814">
    <property type="term" value="C:immunoglobulin complex"/>
    <property type="evidence" value="ECO:0007669"/>
    <property type="project" value="UniProtKB-KW"/>
</dbReference>
<dbReference type="InParanoid" id="A0A803SSZ6"/>
<keyword evidence="2" id="KW-1064">Adaptive immunity</keyword>
<dbReference type="Pfam" id="PF07686">
    <property type="entry name" value="V-set"/>
    <property type="match status" value="1"/>
</dbReference>
<dbReference type="Ensembl" id="ENSACAT00000037043.1">
    <property type="protein sequence ID" value="ENSACAP00000026086.1"/>
    <property type="gene ID" value="ENSACAG00000038567.1"/>
</dbReference>
<dbReference type="PROSITE" id="PS50835">
    <property type="entry name" value="IG_LIKE"/>
    <property type="match status" value="1"/>
</dbReference>
<evidence type="ECO:0000259" key="4">
    <source>
        <dbReference type="PROSITE" id="PS50835"/>
    </source>
</evidence>
<evidence type="ECO:0000313" key="5">
    <source>
        <dbReference type="Ensembl" id="ENSACAP00000026086.1"/>
    </source>
</evidence>
<reference evidence="5" key="3">
    <citation type="submission" date="2025-09" db="UniProtKB">
        <authorList>
            <consortium name="Ensembl"/>
        </authorList>
    </citation>
    <scope>IDENTIFICATION</scope>
</reference>
<accession>A0A803SSZ6</accession>
<dbReference type="InterPro" id="IPR013783">
    <property type="entry name" value="Ig-like_fold"/>
</dbReference>
<dbReference type="InterPro" id="IPR007110">
    <property type="entry name" value="Ig-like_dom"/>
</dbReference>
<dbReference type="SMART" id="SM00409">
    <property type="entry name" value="IG"/>
    <property type="match status" value="1"/>
</dbReference>
<dbReference type="InterPro" id="IPR013106">
    <property type="entry name" value="Ig_V-set"/>
</dbReference>
<evidence type="ECO:0000256" key="2">
    <source>
        <dbReference type="ARBA" id="ARBA00023130"/>
    </source>
</evidence>
<evidence type="ECO:0000256" key="3">
    <source>
        <dbReference type="ARBA" id="ARBA00043265"/>
    </source>
</evidence>
<name>A0A803SSZ6_ANOCA</name>
<dbReference type="GO" id="GO:0016064">
    <property type="term" value="P:immunoglobulin mediated immune response"/>
    <property type="evidence" value="ECO:0000318"/>
    <property type="project" value="GO_Central"/>
</dbReference>
<reference evidence="5" key="1">
    <citation type="submission" date="2009-12" db="EMBL/GenBank/DDBJ databases">
        <title>The Genome Sequence of Anolis carolinensis (Green Anole Lizard).</title>
        <authorList>
            <consortium name="The Genome Sequencing Platform"/>
            <person name="Di Palma F."/>
            <person name="Alfoldi J."/>
            <person name="Heiman D."/>
            <person name="Young S."/>
            <person name="Grabherr M."/>
            <person name="Johnson J."/>
            <person name="Lander E.S."/>
            <person name="Lindblad-Toh K."/>
        </authorList>
    </citation>
    <scope>NUCLEOTIDE SEQUENCE [LARGE SCALE GENOMIC DNA]</scope>
    <source>
        <strain evidence="5">JBL SC #1</strain>
    </source>
</reference>
<keyword evidence="3" id="KW-1280">Immunoglobulin</keyword>
<keyword evidence="1" id="KW-0391">Immunity</keyword>
<evidence type="ECO:0000256" key="1">
    <source>
        <dbReference type="ARBA" id="ARBA00022859"/>
    </source>
</evidence>
<dbReference type="SUPFAM" id="SSF48726">
    <property type="entry name" value="Immunoglobulin"/>
    <property type="match status" value="1"/>
</dbReference>
<dbReference type="GeneTree" id="ENSGT01030000234536"/>
<dbReference type="InterPro" id="IPR036179">
    <property type="entry name" value="Ig-like_dom_sf"/>
</dbReference>
<dbReference type="GO" id="GO:0005576">
    <property type="term" value="C:extracellular region"/>
    <property type="evidence" value="ECO:0007669"/>
    <property type="project" value="UniProtKB-ARBA"/>
</dbReference>
<dbReference type="InterPro" id="IPR003599">
    <property type="entry name" value="Ig_sub"/>
</dbReference>
<dbReference type="AlphaFoldDB" id="A0A803SSZ6"/>
<dbReference type="FunCoup" id="A0A803SSZ6">
    <property type="interactions" value="3"/>
</dbReference>
<dbReference type="Gene3D" id="2.60.40.10">
    <property type="entry name" value="Immunoglobulins"/>
    <property type="match status" value="1"/>
</dbReference>
<reference evidence="5" key="2">
    <citation type="submission" date="2025-08" db="UniProtKB">
        <authorList>
            <consortium name="Ensembl"/>
        </authorList>
    </citation>
    <scope>IDENTIFICATION</scope>
</reference>
<feature type="domain" description="Ig-like" evidence="4">
    <location>
        <begin position="42"/>
        <end position="162"/>
    </location>
</feature>
<proteinExistence type="predicted"/>
<dbReference type="Proteomes" id="UP000001646">
    <property type="component" value="Unplaced"/>
</dbReference>
<dbReference type="PANTHER" id="PTHR23266">
    <property type="entry name" value="IMMUNOGLOBULIN HEAVY CHAIN"/>
    <property type="match status" value="1"/>
</dbReference>
<evidence type="ECO:0000313" key="6">
    <source>
        <dbReference type="Proteomes" id="UP000001646"/>
    </source>
</evidence>
<dbReference type="FunFam" id="2.60.40.10:FF:001878">
    <property type="entry name" value="Immunoglobulin heavy variable 1-4"/>
    <property type="match status" value="1"/>
</dbReference>
<dbReference type="SMART" id="SM00406">
    <property type="entry name" value="IGv"/>
    <property type="match status" value="1"/>
</dbReference>